<gene>
    <name evidence="5" type="ORF">AXG93_1713s1140</name>
</gene>
<dbReference type="PANTHER" id="PTHR47447">
    <property type="entry name" value="OS03G0856100 PROTEIN"/>
    <property type="match status" value="1"/>
</dbReference>
<feature type="repeat" description="PPR" evidence="3">
    <location>
        <begin position="688"/>
        <end position="722"/>
    </location>
</feature>
<feature type="repeat" description="PPR" evidence="3">
    <location>
        <begin position="302"/>
        <end position="337"/>
    </location>
</feature>
<feature type="repeat" description="PPR" evidence="3">
    <location>
        <begin position="443"/>
        <end position="477"/>
    </location>
</feature>
<evidence type="ECO:0000256" key="3">
    <source>
        <dbReference type="PROSITE-ProRule" id="PRU00708"/>
    </source>
</evidence>
<organism evidence="5 6">
    <name type="scientific">Marchantia polymorpha subsp. ruderalis</name>
    <dbReference type="NCBI Taxonomy" id="1480154"/>
    <lineage>
        <taxon>Eukaryota</taxon>
        <taxon>Viridiplantae</taxon>
        <taxon>Streptophyta</taxon>
        <taxon>Embryophyta</taxon>
        <taxon>Marchantiophyta</taxon>
        <taxon>Marchantiopsida</taxon>
        <taxon>Marchantiidae</taxon>
        <taxon>Marchantiales</taxon>
        <taxon>Marchantiaceae</taxon>
        <taxon>Marchantia</taxon>
    </lineage>
</organism>
<dbReference type="EMBL" id="LVLJ01002890">
    <property type="protein sequence ID" value="OAE23314.1"/>
    <property type="molecule type" value="Genomic_DNA"/>
</dbReference>
<evidence type="ECO:0000259" key="4">
    <source>
        <dbReference type="PROSITE" id="PS50828"/>
    </source>
</evidence>
<dbReference type="InterPro" id="IPR002625">
    <property type="entry name" value="Smr_dom"/>
</dbReference>
<evidence type="ECO:0000256" key="1">
    <source>
        <dbReference type="ARBA" id="ARBA00007626"/>
    </source>
</evidence>
<feature type="repeat" description="PPR" evidence="3">
    <location>
        <begin position="373"/>
        <end position="407"/>
    </location>
</feature>
<dbReference type="SUPFAM" id="SSF48452">
    <property type="entry name" value="TPR-like"/>
    <property type="match status" value="1"/>
</dbReference>
<name>A0A176VQX0_MARPO</name>
<feature type="repeat" description="PPR" evidence="3">
    <location>
        <begin position="548"/>
        <end position="582"/>
    </location>
</feature>
<feature type="repeat" description="PPR" evidence="3">
    <location>
        <begin position="653"/>
        <end position="687"/>
    </location>
</feature>
<dbReference type="InterPro" id="IPR002885">
    <property type="entry name" value="PPR_rpt"/>
</dbReference>
<feature type="repeat" description="PPR" evidence="3">
    <location>
        <begin position="408"/>
        <end position="442"/>
    </location>
</feature>
<dbReference type="NCBIfam" id="TIGR00756">
    <property type="entry name" value="PPR"/>
    <property type="match status" value="11"/>
</dbReference>
<dbReference type="InterPro" id="IPR011990">
    <property type="entry name" value="TPR-like_helical_dom_sf"/>
</dbReference>
<comment type="similarity">
    <text evidence="1">Belongs to the PPR family. P subfamily.</text>
</comment>
<feature type="domain" description="Smr" evidence="4">
    <location>
        <begin position="805"/>
        <end position="896"/>
    </location>
</feature>
<dbReference type="PROSITE" id="PS51375">
    <property type="entry name" value="PPR"/>
    <property type="match status" value="14"/>
</dbReference>
<feature type="repeat" description="PPR" evidence="3">
    <location>
        <begin position="478"/>
        <end position="512"/>
    </location>
</feature>
<feature type="repeat" description="PPR" evidence="3">
    <location>
        <begin position="267"/>
        <end position="301"/>
    </location>
</feature>
<feature type="repeat" description="PPR" evidence="3">
    <location>
        <begin position="618"/>
        <end position="652"/>
    </location>
</feature>
<dbReference type="PANTHER" id="PTHR47447:SF24">
    <property type="entry name" value="PENTATRICOPEPTIDE REPEAT-CONTAINING PROTEIN"/>
    <property type="match status" value="1"/>
</dbReference>
<feature type="repeat" description="PPR" evidence="3">
    <location>
        <begin position="232"/>
        <end position="266"/>
    </location>
</feature>
<dbReference type="Gene3D" id="1.25.40.10">
    <property type="entry name" value="Tetratricopeptide repeat domain"/>
    <property type="match status" value="5"/>
</dbReference>
<dbReference type="Pfam" id="PF01535">
    <property type="entry name" value="PPR"/>
    <property type="match status" value="1"/>
</dbReference>
<feature type="repeat" description="PPR" evidence="3">
    <location>
        <begin position="513"/>
        <end position="547"/>
    </location>
</feature>
<evidence type="ECO:0000256" key="2">
    <source>
        <dbReference type="ARBA" id="ARBA00022737"/>
    </source>
</evidence>
<evidence type="ECO:0000313" key="5">
    <source>
        <dbReference type="EMBL" id="OAE23314.1"/>
    </source>
</evidence>
<protein>
    <recommendedName>
        <fullName evidence="4">Smr domain-containing protein</fullName>
    </recommendedName>
</protein>
<keyword evidence="6" id="KW-1185">Reference proteome</keyword>
<dbReference type="FunFam" id="1.25.40.10:FF:000530">
    <property type="entry name" value="Pentatricopeptide repeat-containing protein At1g74850, chloroplastic"/>
    <property type="match status" value="1"/>
</dbReference>
<keyword evidence="2" id="KW-0677">Repeat</keyword>
<reference evidence="5" key="1">
    <citation type="submission" date="2016-03" db="EMBL/GenBank/DDBJ databases">
        <title>Mechanisms controlling the formation of the plant cell surface in tip-growing cells are functionally conserved among land plants.</title>
        <authorList>
            <person name="Honkanen S."/>
            <person name="Jones V.A."/>
            <person name="Morieri G."/>
            <person name="Champion C."/>
            <person name="Hetherington A.J."/>
            <person name="Kelly S."/>
            <person name="Saint-Marcoux D."/>
            <person name="Proust H."/>
            <person name="Prescott H."/>
            <person name="Dolan L."/>
        </authorList>
    </citation>
    <scope>NUCLEOTIDE SEQUENCE [LARGE SCALE GENOMIC DNA]</scope>
    <source>
        <tissue evidence="5">Whole gametophyte</tissue>
    </source>
</reference>
<dbReference type="PROSITE" id="PS50828">
    <property type="entry name" value="SMR"/>
    <property type="match status" value="1"/>
</dbReference>
<dbReference type="Pfam" id="PF13812">
    <property type="entry name" value="PPR_3"/>
    <property type="match status" value="3"/>
</dbReference>
<feature type="repeat" description="PPR" evidence="3">
    <location>
        <begin position="338"/>
        <end position="372"/>
    </location>
</feature>
<proteinExistence type="inferred from homology"/>
<dbReference type="AlphaFoldDB" id="A0A176VQX0"/>
<feature type="repeat" description="PPR" evidence="3">
    <location>
        <begin position="583"/>
        <end position="617"/>
    </location>
</feature>
<dbReference type="Proteomes" id="UP000077202">
    <property type="component" value="Unassembled WGS sequence"/>
</dbReference>
<sequence length="929" mass="103089">MAGGHLCCGPAVQSAAAIPVHRFVEQLARAGREVKPGFAHKPRGLASRPVEACSDAGFLASSRNGVVGFSRESLPVEERVEQTSRALGIRLPRGPSAGLAPVWGKVPNRRGGKIHAFPTAAERMNPPANNSGGSSPSDRYKKFGAKVKQAQVVTDAPAVEKGKYRTDVENAINSLSSLPPRGSIARCMEGFRNKISLNDFSLIFREFAQRGDWQRALRLFKYMQRQQWCKPNEHVYTIMIGIMGREGMLDKASELFEEMPSNEVEWNVYSFTALINAYGRNGQHEASLHLLARMKRERVTPNLITYNTVINACAKGGLEWEGLLGLFAQMRHEGIQPDIITYNTLLSACSSRGLVEEAGMVFRTMNEAGVVPDLVTYTSLVDTYGQAGQYEGAAELLREMERAGNVPDVVAYNVLIEAYTREGEVQAAAKVFKQMQQAGCAPNVGTFSTLLEAYGKHGRYDEVRSLFIDMKDRGTEPNVVTYNTLIDVLGQGGYWKEAVSIFQDMIEAECDPNLETYLVLLFACGKGGLHKEATKIYRHMCQQNISPPIEVYPGLINAYGKAAMYREAASAFQSMDESGCEPDQATYNALIETYSSGGLFKEAGAALWTMHEAGFPADVSTFNSLIEAYGKNGMFDDAVEVFRDMQEAKCPPNQQTYATLLSVYCTAGLFDEARAQFLEMKEGGLIPEVTAYCLMLSICARRNRWEDVGKMLEEMQGRSMPTLHSMVAGLMTGEYDTDSNWDLVEHVLDNLKIEGVGHNLEFYNGLLEALWFFGQRKRAARLLQEGRKRGVFVEAFRKTRMMWAVDVHRMSTGAALTTLIMWLLDMQEATMCGEELPPLVSIVTKWGALDENKDLKDVPIAKAVHSVLQTLGAPFGFAPWNLGRIVSRGQILQRWLQDSSFPDFLALDNTRLPLFVPNYAKSNLGKTRE</sequence>
<dbReference type="Pfam" id="PF13041">
    <property type="entry name" value="PPR_2"/>
    <property type="match status" value="4"/>
</dbReference>
<accession>A0A176VQX0</accession>
<comment type="caution">
    <text evidence="5">The sequence shown here is derived from an EMBL/GenBank/DDBJ whole genome shotgun (WGS) entry which is preliminary data.</text>
</comment>
<evidence type="ECO:0000313" key="6">
    <source>
        <dbReference type="Proteomes" id="UP000077202"/>
    </source>
</evidence>